<feature type="transmembrane region" description="Helical" evidence="5">
    <location>
        <begin position="81"/>
        <end position="106"/>
    </location>
</feature>
<evidence type="ECO:0000256" key="3">
    <source>
        <dbReference type="ARBA" id="ARBA00022741"/>
    </source>
</evidence>
<dbReference type="InterPro" id="IPR042099">
    <property type="entry name" value="ANL_N_sf"/>
</dbReference>
<evidence type="ECO:0000256" key="4">
    <source>
        <dbReference type="ARBA" id="ARBA00022840"/>
    </source>
</evidence>
<accession>A0AAE1MQF1</accession>
<dbReference type="InterPro" id="IPR045851">
    <property type="entry name" value="AMP-bd_C_sf"/>
</dbReference>
<feature type="domain" description="AMP-binding enzyme C-terminal" evidence="7">
    <location>
        <begin position="456"/>
        <end position="531"/>
    </location>
</feature>
<dbReference type="SUPFAM" id="SSF56801">
    <property type="entry name" value="Acetyl-CoA synthetase-like"/>
    <property type="match status" value="1"/>
</dbReference>
<evidence type="ECO:0000313" key="8">
    <source>
        <dbReference type="EMBL" id="KAK4272845.1"/>
    </source>
</evidence>
<evidence type="ECO:0000256" key="5">
    <source>
        <dbReference type="SAM" id="Phobius"/>
    </source>
</evidence>
<keyword evidence="4" id="KW-0067">ATP-binding</keyword>
<dbReference type="CDD" id="cd05904">
    <property type="entry name" value="4CL"/>
    <property type="match status" value="1"/>
</dbReference>
<dbReference type="Gene3D" id="3.30.300.30">
    <property type="match status" value="1"/>
</dbReference>
<evidence type="ECO:0000259" key="6">
    <source>
        <dbReference type="Pfam" id="PF00501"/>
    </source>
</evidence>
<dbReference type="InterPro" id="IPR000873">
    <property type="entry name" value="AMP-dep_synth/lig_dom"/>
</dbReference>
<dbReference type="InterPro" id="IPR025110">
    <property type="entry name" value="AMP-bd_C"/>
</dbReference>
<sequence length="549" mass="60139">MAKCFDPTTLTYSSPRPPIHVPADHSLSLASFLFKSTSSFSNTLALIDFDSGESLTFHQLKVHVTSLASSLSRLGINKGDVVLMFAPNCAHYLVCFLAVAAIGAIVTTCNPVYTVFELSTQIKDSNPKLVITVAELLEKIKPSNLPSILLDPSDTVKLSNSSGSKIWYYDDLIRTSNASSHLPENNVTQSDVAALLYSSGTTGRSKGVILTHRNFISASLAGTSDQDRYGEVNNVFLCVLPMYHVFGLSIITYSQLRRGNTVVSMKRFDLEKALRAVEKFKVTYLYVVPPVMIELVKQRAVLSKYDLSSLKQLAGGAAPLGKDLMQECAKLLPQVEIVQGYGMTEACGIISLENAKERCSLSGSTGSLLPGFESRIVNLDTSKPLPPNQLGEIWLRGPTMMQGYLNNPEATKLTMDDQGWVHTGDLGYFDQDGQLFVVDRIKELIKCNGYQVAPAELEDLLVSHSKILDACVIPSADAKAGEVPVAYVVRSPNSLLTEEAVQKFVAEQVAPYKRLRRVTFIEKVPKSLTGKILRKDLMKLDRQSSSSKL</sequence>
<name>A0AAE1MQF1_9FABA</name>
<dbReference type="FunFam" id="3.40.50.12780:FF:000003">
    <property type="entry name" value="Long-chain-fatty-acid--CoA ligase FadD"/>
    <property type="match status" value="1"/>
</dbReference>
<dbReference type="FunFam" id="3.30.300.30:FF:000007">
    <property type="entry name" value="4-coumarate--CoA ligase 2"/>
    <property type="match status" value="1"/>
</dbReference>
<evidence type="ECO:0000313" key="9">
    <source>
        <dbReference type="Proteomes" id="UP001293593"/>
    </source>
</evidence>
<keyword evidence="5" id="KW-0812">Transmembrane</keyword>
<keyword evidence="2" id="KW-0436">Ligase</keyword>
<dbReference type="AlphaFoldDB" id="A0AAE1MQF1"/>
<evidence type="ECO:0000256" key="1">
    <source>
        <dbReference type="ARBA" id="ARBA00006432"/>
    </source>
</evidence>
<keyword evidence="9" id="KW-1185">Reference proteome</keyword>
<dbReference type="InterPro" id="IPR020845">
    <property type="entry name" value="AMP-binding_CS"/>
</dbReference>
<keyword evidence="3" id="KW-0547">Nucleotide-binding</keyword>
<evidence type="ECO:0000259" key="7">
    <source>
        <dbReference type="Pfam" id="PF13193"/>
    </source>
</evidence>
<keyword evidence="5" id="KW-1133">Transmembrane helix</keyword>
<dbReference type="GO" id="GO:0016405">
    <property type="term" value="F:CoA-ligase activity"/>
    <property type="evidence" value="ECO:0007669"/>
    <property type="project" value="TreeGrafter"/>
</dbReference>
<dbReference type="Gene3D" id="3.40.50.12780">
    <property type="entry name" value="N-terminal domain of ligase-like"/>
    <property type="match status" value="1"/>
</dbReference>
<dbReference type="Pfam" id="PF13193">
    <property type="entry name" value="AMP-binding_C"/>
    <property type="match status" value="1"/>
</dbReference>
<proteinExistence type="inferred from homology"/>
<comment type="similarity">
    <text evidence="1">Belongs to the ATP-dependent AMP-binding enzyme family.</text>
</comment>
<dbReference type="PANTHER" id="PTHR24096">
    <property type="entry name" value="LONG-CHAIN-FATTY-ACID--COA LIGASE"/>
    <property type="match status" value="1"/>
</dbReference>
<evidence type="ECO:0000256" key="2">
    <source>
        <dbReference type="ARBA" id="ARBA00022598"/>
    </source>
</evidence>
<dbReference type="PROSITE" id="PS00455">
    <property type="entry name" value="AMP_BINDING"/>
    <property type="match status" value="1"/>
</dbReference>
<dbReference type="EMBL" id="JAWXYG010000005">
    <property type="protein sequence ID" value="KAK4272845.1"/>
    <property type="molecule type" value="Genomic_DNA"/>
</dbReference>
<dbReference type="PANTHER" id="PTHR24096:SF415">
    <property type="entry name" value="4-COUMARATE--COA LIGASE"/>
    <property type="match status" value="1"/>
</dbReference>
<comment type="caution">
    <text evidence="8">The sequence shown here is derived from an EMBL/GenBank/DDBJ whole genome shotgun (WGS) entry which is preliminary data.</text>
</comment>
<organism evidence="8 9">
    <name type="scientific">Acacia crassicarpa</name>
    <name type="common">northern wattle</name>
    <dbReference type="NCBI Taxonomy" id="499986"/>
    <lineage>
        <taxon>Eukaryota</taxon>
        <taxon>Viridiplantae</taxon>
        <taxon>Streptophyta</taxon>
        <taxon>Embryophyta</taxon>
        <taxon>Tracheophyta</taxon>
        <taxon>Spermatophyta</taxon>
        <taxon>Magnoliopsida</taxon>
        <taxon>eudicotyledons</taxon>
        <taxon>Gunneridae</taxon>
        <taxon>Pentapetalae</taxon>
        <taxon>rosids</taxon>
        <taxon>fabids</taxon>
        <taxon>Fabales</taxon>
        <taxon>Fabaceae</taxon>
        <taxon>Caesalpinioideae</taxon>
        <taxon>mimosoid clade</taxon>
        <taxon>Acacieae</taxon>
        <taxon>Acacia</taxon>
    </lineage>
</organism>
<evidence type="ECO:0008006" key="10">
    <source>
        <dbReference type="Google" id="ProtNLM"/>
    </source>
</evidence>
<dbReference type="GO" id="GO:0005524">
    <property type="term" value="F:ATP binding"/>
    <property type="evidence" value="ECO:0007669"/>
    <property type="project" value="UniProtKB-KW"/>
</dbReference>
<gene>
    <name evidence="8" type="ORF">QN277_021345</name>
</gene>
<dbReference type="Proteomes" id="UP001293593">
    <property type="component" value="Unassembled WGS sequence"/>
</dbReference>
<keyword evidence="5" id="KW-0472">Membrane</keyword>
<feature type="domain" description="AMP-dependent synthetase/ligase" evidence="6">
    <location>
        <begin position="38"/>
        <end position="405"/>
    </location>
</feature>
<protein>
    <recommendedName>
        <fullName evidence="10">4-coumarate--CoA ligase</fullName>
    </recommendedName>
</protein>
<dbReference type="Pfam" id="PF00501">
    <property type="entry name" value="AMP-binding"/>
    <property type="match status" value="1"/>
</dbReference>
<reference evidence="8" key="1">
    <citation type="submission" date="2023-10" db="EMBL/GenBank/DDBJ databases">
        <title>Chromosome-level genome of the transformable northern wattle, Acacia crassicarpa.</title>
        <authorList>
            <person name="Massaro I."/>
            <person name="Sinha N.R."/>
            <person name="Poethig S."/>
            <person name="Leichty A.R."/>
        </authorList>
    </citation>
    <scope>NUCLEOTIDE SEQUENCE</scope>
    <source>
        <strain evidence="8">Acra3RX</strain>
        <tissue evidence="8">Leaf</tissue>
    </source>
</reference>